<keyword evidence="2" id="KW-1185">Reference proteome</keyword>
<name>A0A4R1K8B5_9BACT</name>
<dbReference type="AlphaFoldDB" id="A0A4R1K8B5"/>
<comment type="caution">
    <text evidence="1">The sequence shown here is derived from an EMBL/GenBank/DDBJ whole genome shotgun (WGS) entry which is preliminary data.</text>
</comment>
<accession>A0A4R1K8B5</accession>
<dbReference type="EMBL" id="SMGG01000004">
    <property type="protein sequence ID" value="TCK60558.1"/>
    <property type="molecule type" value="Genomic_DNA"/>
</dbReference>
<reference evidence="1 2" key="1">
    <citation type="submission" date="2019-03" db="EMBL/GenBank/DDBJ databases">
        <title>Genomic Encyclopedia of Type Strains, Phase IV (KMG-IV): sequencing the most valuable type-strain genomes for metagenomic binning, comparative biology and taxonomic classification.</title>
        <authorList>
            <person name="Goeker M."/>
        </authorList>
    </citation>
    <scope>NUCLEOTIDE SEQUENCE [LARGE SCALE GENOMIC DNA]</scope>
    <source>
        <strain evidence="1 2">DSM 24984</strain>
    </source>
</reference>
<organism evidence="1 2">
    <name type="scientific">Seleniivibrio woodruffii</name>
    <dbReference type="NCBI Taxonomy" id="1078050"/>
    <lineage>
        <taxon>Bacteria</taxon>
        <taxon>Pseudomonadati</taxon>
        <taxon>Deferribacterota</taxon>
        <taxon>Deferribacteres</taxon>
        <taxon>Deferribacterales</taxon>
        <taxon>Geovibrionaceae</taxon>
        <taxon>Seleniivibrio</taxon>
    </lineage>
</organism>
<protein>
    <submittedName>
        <fullName evidence="1">Uncharacterized protein</fullName>
    </submittedName>
</protein>
<evidence type="ECO:0000313" key="2">
    <source>
        <dbReference type="Proteomes" id="UP000294614"/>
    </source>
</evidence>
<gene>
    <name evidence="1" type="ORF">C8D98_1435</name>
</gene>
<dbReference type="Proteomes" id="UP000294614">
    <property type="component" value="Unassembled WGS sequence"/>
</dbReference>
<sequence length="74" mass="8200">MDTKLLTAATDDERIKQLSGIANLHISIARDLLASERPLDREEMESLLNLLITANEAKRLAQTLRNGADVRQSA</sequence>
<evidence type="ECO:0000313" key="1">
    <source>
        <dbReference type="EMBL" id="TCK60558.1"/>
    </source>
</evidence>
<dbReference type="RefSeq" id="WP_132873352.1">
    <property type="nucleotide sequence ID" value="NZ_JAJUHT010000025.1"/>
</dbReference>
<proteinExistence type="predicted"/>